<dbReference type="EMBL" id="LR031358">
    <property type="protein sequence ID" value="VDB97402.1"/>
    <property type="molecule type" value="Genomic_DNA"/>
</dbReference>
<gene>
    <name evidence="4" type="primary">comA</name>
    <name evidence="3" type="ORF">ATX59_02120</name>
    <name evidence="2" type="ORF">GA838_05485</name>
    <name evidence="4" type="ORF">OENI_0406</name>
</gene>
<keyword evidence="4" id="KW-0456">Lyase</keyword>
<dbReference type="EMBL" id="WERV01000003">
    <property type="protein sequence ID" value="MDV7715211.1"/>
    <property type="molecule type" value="Genomic_DNA"/>
</dbReference>
<dbReference type="EC" id="4.4.1.19" evidence="4"/>
<evidence type="ECO:0000313" key="3">
    <source>
        <dbReference type="EMBL" id="OIM21837.1"/>
    </source>
</evidence>
<reference evidence="2" key="3">
    <citation type="submission" date="2019-10" db="EMBL/GenBank/DDBJ databases">
        <title>Malate fermentation in French cider.</title>
        <authorList>
            <person name="Cousin F.J."/>
            <person name="Medina Fernandez S."/>
            <person name="Misery B."/>
            <person name="Laplace J.-M."/>
            <person name="Cretenet M."/>
        </authorList>
    </citation>
    <scope>NUCLEOTIDE SEQUENCE</scope>
    <source>
        <strain evidence="2">UCMA15129</strain>
    </source>
</reference>
<accession>A0A6N4A8N1</accession>
<evidence type="ECO:0000313" key="5">
    <source>
        <dbReference type="Proteomes" id="UP000181728"/>
    </source>
</evidence>
<dbReference type="GO" id="GO:0043817">
    <property type="term" value="F:phosphosulfolactate synthase activity"/>
    <property type="evidence" value="ECO:0007669"/>
    <property type="project" value="UniProtKB-EC"/>
</dbReference>
<organism evidence="3 5">
    <name type="scientific">Oenococcus oeni</name>
    <name type="common">Leuconostoc oenos</name>
    <dbReference type="NCBI Taxonomy" id="1247"/>
    <lineage>
        <taxon>Bacteria</taxon>
        <taxon>Bacillati</taxon>
        <taxon>Bacillota</taxon>
        <taxon>Bacilli</taxon>
        <taxon>Lactobacillales</taxon>
        <taxon>Lactobacillaceae</taxon>
        <taxon>Oenococcus</taxon>
    </lineage>
</organism>
<evidence type="ECO:0000313" key="4">
    <source>
        <dbReference type="EMBL" id="VDB97402.1"/>
    </source>
</evidence>
<dbReference type="Proteomes" id="UP000181728">
    <property type="component" value="Unassembled WGS sequence"/>
</dbReference>
<dbReference type="PANTHER" id="PTHR48413:SF1">
    <property type="entry name" value="PROTEIN HEAT-STRESS-ASSOCIATED 32"/>
    <property type="match status" value="1"/>
</dbReference>
<dbReference type="EMBL" id="MLOK01000024">
    <property type="protein sequence ID" value="OIM21837.1"/>
    <property type="molecule type" value="Genomic_DNA"/>
</dbReference>
<reference evidence="4 6" key="2">
    <citation type="submission" date="2018-08" db="EMBL/GenBank/DDBJ databases">
        <authorList>
            <person name="Lorentzen P. G. S. M."/>
        </authorList>
    </citation>
    <scope>NUCLEOTIDE SEQUENCE [LARGE SCALE GENOMIC DNA]</scope>
    <source>
        <strain evidence="4 6">CRBO_1381</strain>
    </source>
</reference>
<name>A0A6N4A8N1_OENOE</name>
<protein>
    <submittedName>
        <fullName evidence="3">Phosphosulfolactate synthase</fullName>
        <ecNumber evidence="4">4.4.1.19</ecNumber>
    </submittedName>
</protein>
<dbReference type="InterPro" id="IPR013785">
    <property type="entry name" value="Aldolase_TIM"/>
</dbReference>
<evidence type="ECO:0000313" key="2">
    <source>
        <dbReference type="EMBL" id="MDV7715211.1"/>
    </source>
</evidence>
<dbReference type="InterPro" id="IPR003830">
    <property type="entry name" value="ComA_synth"/>
</dbReference>
<dbReference type="RefSeq" id="WP_032817365.1">
    <property type="nucleotide sequence ID" value="NZ_LR031358.1"/>
</dbReference>
<comment type="similarity">
    <text evidence="1">Belongs to the phosphosulfolactate synthase family.</text>
</comment>
<reference evidence="3 5" key="1">
    <citation type="journal article" date="2016" name="BMC Genomics">
        <title>Consensus pan-genome assembly of the specialised wine bacterium Oenococcus oeni.</title>
        <authorList>
            <person name="Sternes P.R."/>
            <person name="Borneman A.R."/>
        </authorList>
    </citation>
    <scope>NUCLEOTIDE SEQUENCE [LARGE SCALE GENOMIC DNA]</scope>
    <source>
        <strain evidence="3 5">AWRIB661</strain>
    </source>
</reference>
<sequence length="256" mass="28191">MNAYEFLNLGQSKKPRRSGLTMMLDKGLGSRSLDDLLNTSADYIDFAKFGWGTSAVINRDLIINKTSRYQAAGIMPYPGGTLLEVSALKGKVDQFLKESRELGFTAIEVSDGSTEITKEERAKIIKKAREAGFYVISEVGKKNPILDHDLSISERLELIKSDLAYGSNYVLIEAREAGKDIGIYDADGNIIEDELEQLSSLGISKLIFEAPLKKQQAELILKFGSQINLGNIASDEVVSLETLRQGLRGDTISLLH</sequence>
<evidence type="ECO:0000313" key="6">
    <source>
        <dbReference type="Proteomes" id="UP000294726"/>
    </source>
</evidence>
<evidence type="ECO:0000256" key="1">
    <source>
        <dbReference type="ARBA" id="ARBA00010424"/>
    </source>
</evidence>
<dbReference type="Proteomes" id="UP001281024">
    <property type="component" value="Unassembled WGS sequence"/>
</dbReference>
<dbReference type="InterPro" id="IPR036112">
    <property type="entry name" value="ComA_synth_sf"/>
</dbReference>
<dbReference type="Pfam" id="PF02679">
    <property type="entry name" value="ComA"/>
    <property type="match status" value="1"/>
</dbReference>
<dbReference type="AlphaFoldDB" id="A0A6N4A8N1"/>
<dbReference type="SUPFAM" id="SSF102110">
    <property type="entry name" value="(2r)-phospho-3-sulfolactate synthase ComA"/>
    <property type="match status" value="1"/>
</dbReference>
<proteinExistence type="inferred from homology"/>
<dbReference type="Gene3D" id="3.20.20.70">
    <property type="entry name" value="Aldolase class I"/>
    <property type="match status" value="1"/>
</dbReference>
<dbReference type="PANTHER" id="PTHR48413">
    <property type="match status" value="1"/>
</dbReference>
<dbReference type="Proteomes" id="UP000294726">
    <property type="component" value="Chromosome"/>
</dbReference>